<evidence type="ECO:0000313" key="2">
    <source>
        <dbReference type="Proteomes" id="UP000824469"/>
    </source>
</evidence>
<feature type="non-terminal residue" evidence="1">
    <location>
        <position position="1"/>
    </location>
</feature>
<sequence>LAKSMVILCCRARPQLSSNRFPVGAIFANPKRDTTNPKFLPSLSGYDGTDLGRAGVGHHHLGMVDGFHNGVGTRDKGALVGFKQMHPTPMVASGIDFEGEVGDSSLPLHNEKAIDRLAAGYEDGWDHFLEGRFDHKEMREFTSSPFAV</sequence>
<name>A0AA38LJ99_TAXCH</name>
<accession>A0AA38LJ99</accession>
<gene>
    <name evidence="1" type="ORF">KI387_004888</name>
</gene>
<feature type="non-terminal residue" evidence="1">
    <location>
        <position position="148"/>
    </location>
</feature>
<keyword evidence="2" id="KW-1185">Reference proteome</keyword>
<dbReference type="EMBL" id="JAHRHJ020000002">
    <property type="protein sequence ID" value="KAH9324710.1"/>
    <property type="molecule type" value="Genomic_DNA"/>
</dbReference>
<dbReference type="Proteomes" id="UP000824469">
    <property type="component" value="Unassembled WGS sequence"/>
</dbReference>
<protein>
    <submittedName>
        <fullName evidence="1">Uncharacterized protein</fullName>
    </submittedName>
</protein>
<reference evidence="1 2" key="1">
    <citation type="journal article" date="2021" name="Nat. Plants">
        <title>The Taxus genome provides insights into paclitaxel biosynthesis.</title>
        <authorList>
            <person name="Xiong X."/>
            <person name="Gou J."/>
            <person name="Liao Q."/>
            <person name="Li Y."/>
            <person name="Zhou Q."/>
            <person name="Bi G."/>
            <person name="Li C."/>
            <person name="Du R."/>
            <person name="Wang X."/>
            <person name="Sun T."/>
            <person name="Guo L."/>
            <person name="Liang H."/>
            <person name="Lu P."/>
            <person name="Wu Y."/>
            <person name="Zhang Z."/>
            <person name="Ro D.K."/>
            <person name="Shang Y."/>
            <person name="Huang S."/>
            <person name="Yan J."/>
        </authorList>
    </citation>
    <scope>NUCLEOTIDE SEQUENCE [LARGE SCALE GENOMIC DNA]</scope>
    <source>
        <strain evidence="1">Ta-2019</strain>
    </source>
</reference>
<organism evidence="1 2">
    <name type="scientific">Taxus chinensis</name>
    <name type="common">Chinese yew</name>
    <name type="synonym">Taxus wallichiana var. chinensis</name>
    <dbReference type="NCBI Taxonomy" id="29808"/>
    <lineage>
        <taxon>Eukaryota</taxon>
        <taxon>Viridiplantae</taxon>
        <taxon>Streptophyta</taxon>
        <taxon>Embryophyta</taxon>
        <taxon>Tracheophyta</taxon>
        <taxon>Spermatophyta</taxon>
        <taxon>Pinopsida</taxon>
        <taxon>Pinidae</taxon>
        <taxon>Conifers II</taxon>
        <taxon>Cupressales</taxon>
        <taxon>Taxaceae</taxon>
        <taxon>Taxus</taxon>
    </lineage>
</organism>
<dbReference type="AlphaFoldDB" id="A0AA38LJ99"/>
<proteinExistence type="predicted"/>
<comment type="caution">
    <text evidence="1">The sequence shown here is derived from an EMBL/GenBank/DDBJ whole genome shotgun (WGS) entry which is preliminary data.</text>
</comment>
<evidence type="ECO:0000313" key="1">
    <source>
        <dbReference type="EMBL" id="KAH9324710.1"/>
    </source>
</evidence>